<keyword evidence="3" id="KW-1185">Reference proteome</keyword>
<feature type="signal peptide" evidence="1">
    <location>
        <begin position="1"/>
        <end position="20"/>
    </location>
</feature>
<evidence type="ECO:0000313" key="2">
    <source>
        <dbReference type="EMBL" id="BDE07299.1"/>
    </source>
</evidence>
<feature type="chain" id="PRO_5042969235" description="SIMPL domain-containing protein" evidence="1">
    <location>
        <begin position="21"/>
        <end position="246"/>
    </location>
</feature>
<evidence type="ECO:0000256" key="1">
    <source>
        <dbReference type="SAM" id="SignalP"/>
    </source>
</evidence>
<dbReference type="InterPro" id="IPR007497">
    <property type="entry name" value="SIMPL/DUF541"/>
</dbReference>
<evidence type="ECO:0000313" key="3">
    <source>
        <dbReference type="Proteomes" id="UP001317532"/>
    </source>
</evidence>
<sequence length="246" mass="24723">MTMIVRLVVCACLIPLATSAQTPAAPPVRMAQIAPPMMPVMPVAHPPALAGGGIVVQGRGVARVAAKMLGFTAAARGPAQDDSVLAAMKAAGIDDAAVGIPGPQISLGPNQPTQLRGTIRNASPAKLASIARAASAYVQSHPGTAIDGVQFFARLDDCAMVEQTARAAALADARRKAQAIAASASVGLGSVAGVVETGGCASDGSPLDPSGRQYVDVDTLTARVSVVESVTFAIAAPDASQRRRAL</sequence>
<proteinExistence type="predicted"/>
<organism evidence="2 3">
    <name type="scientific">Vulcanimicrobium alpinum</name>
    <dbReference type="NCBI Taxonomy" id="3016050"/>
    <lineage>
        <taxon>Bacteria</taxon>
        <taxon>Bacillati</taxon>
        <taxon>Vulcanimicrobiota</taxon>
        <taxon>Vulcanimicrobiia</taxon>
        <taxon>Vulcanimicrobiales</taxon>
        <taxon>Vulcanimicrobiaceae</taxon>
        <taxon>Vulcanimicrobium</taxon>
    </lineage>
</organism>
<keyword evidence="1" id="KW-0732">Signal</keyword>
<dbReference type="Gene3D" id="3.30.110.170">
    <property type="entry name" value="Protein of unknown function (DUF541), domain 1"/>
    <property type="match status" value="1"/>
</dbReference>
<protein>
    <recommendedName>
        <fullName evidence="4">SIMPL domain-containing protein</fullName>
    </recommendedName>
</protein>
<dbReference type="KEGG" id="vab:WPS_25750"/>
<dbReference type="Proteomes" id="UP001317532">
    <property type="component" value="Chromosome"/>
</dbReference>
<dbReference type="Pfam" id="PF04402">
    <property type="entry name" value="SIMPL"/>
    <property type="match status" value="1"/>
</dbReference>
<dbReference type="AlphaFoldDB" id="A0AAN1XYI2"/>
<name>A0AAN1XYI2_UNVUL</name>
<reference evidence="2 3" key="1">
    <citation type="journal article" date="2022" name="ISME Commun">
        <title>Vulcanimicrobium alpinus gen. nov. sp. nov., the first cultivated representative of the candidate phylum 'Eremiobacterota', is a metabolically versatile aerobic anoxygenic phototroph.</title>
        <authorList>
            <person name="Yabe S."/>
            <person name="Muto K."/>
            <person name="Abe K."/>
            <person name="Yokota A."/>
            <person name="Staudigel H."/>
            <person name="Tebo B.M."/>
        </authorList>
    </citation>
    <scope>NUCLEOTIDE SEQUENCE [LARGE SCALE GENOMIC DNA]</scope>
    <source>
        <strain evidence="2 3">WC8-2</strain>
    </source>
</reference>
<gene>
    <name evidence="2" type="ORF">WPS_25750</name>
</gene>
<accession>A0AAN1XYI2</accession>
<evidence type="ECO:0008006" key="4">
    <source>
        <dbReference type="Google" id="ProtNLM"/>
    </source>
</evidence>
<dbReference type="EMBL" id="AP025523">
    <property type="protein sequence ID" value="BDE07299.1"/>
    <property type="molecule type" value="Genomic_DNA"/>
</dbReference>